<evidence type="ECO:0000313" key="8">
    <source>
        <dbReference type="Proteomes" id="UP000324800"/>
    </source>
</evidence>
<dbReference type="EMBL" id="SNRW01008739">
    <property type="protein sequence ID" value="KAA6379052.1"/>
    <property type="molecule type" value="Genomic_DNA"/>
</dbReference>
<dbReference type="PANTHER" id="PTHR33588:SF1">
    <property type="entry name" value="CILIA- AND FLAGELLA-ASSOCIATED PROTEIN 299"/>
    <property type="match status" value="1"/>
</dbReference>
<name>A0A5J4V9B0_9EUKA</name>
<evidence type="ECO:0000313" key="7">
    <source>
        <dbReference type="EMBL" id="KAA6379052.1"/>
    </source>
</evidence>
<dbReference type="GO" id="GO:0005737">
    <property type="term" value="C:cytoplasm"/>
    <property type="evidence" value="ECO:0007669"/>
    <property type="project" value="UniProtKB-SubCell"/>
</dbReference>
<keyword evidence="7" id="KW-0282">Flagellum</keyword>
<comment type="subcellular location">
    <subcellularLocation>
        <location evidence="3">Cytoplasm</location>
    </subcellularLocation>
    <subcellularLocation>
        <location evidence="2">Nucleus</location>
    </subcellularLocation>
</comment>
<accession>A0A5J4V9B0</accession>
<keyword evidence="5" id="KW-0963">Cytoplasm</keyword>
<protein>
    <recommendedName>
        <fullName evidence="4">Cilia- and flagella-associated protein 299</fullName>
    </recommendedName>
</protein>
<dbReference type="OrthoDB" id="2136125at2759"/>
<keyword evidence="7" id="KW-0966">Cell projection</keyword>
<dbReference type="AlphaFoldDB" id="A0A5J4V9B0"/>
<comment type="function">
    <text evidence="1">May be involved in spermatogenesis.</text>
</comment>
<evidence type="ECO:0000256" key="4">
    <source>
        <dbReference type="ARBA" id="ARBA00021436"/>
    </source>
</evidence>
<proteinExistence type="predicted"/>
<evidence type="ECO:0000256" key="2">
    <source>
        <dbReference type="ARBA" id="ARBA00004123"/>
    </source>
</evidence>
<organism evidence="7 8">
    <name type="scientific">Streblomastix strix</name>
    <dbReference type="NCBI Taxonomy" id="222440"/>
    <lineage>
        <taxon>Eukaryota</taxon>
        <taxon>Metamonada</taxon>
        <taxon>Preaxostyla</taxon>
        <taxon>Oxymonadida</taxon>
        <taxon>Streblomastigidae</taxon>
        <taxon>Streblomastix</taxon>
    </lineage>
</organism>
<keyword evidence="7" id="KW-0969">Cilium</keyword>
<keyword evidence="6" id="KW-0539">Nucleus</keyword>
<reference evidence="7 8" key="1">
    <citation type="submission" date="2019-03" db="EMBL/GenBank/DDBJ databases">
        <title>Single cell metagenomics reveals metabolic interactions within the superorganism composed of flagellate Streblomastix strix and complex community of Bacteroidetes bacteria on its surface.</title>
        <authorList>
            <person name="Treitli S.C."/>
            <person name="Kolisko M."/>
            <person name="Husnik F."/>
            <person name="Keeling P."/>
            <person name="Hampl V."/>
        </authorList>
    </citation>
    <scope>NUCLEOTIDE SEQUENCE [LARGE SCALE GENOMIC DNA]</scope>
    <source>
        <strain evidence="7">ST1C</strain>
    </source>
</reference>
<dbReference type="Pfam" id="PF14713">
    <property type="entry name" value="DUF4464"/>
    <property type="match status" value="1"/>
</dbReference>
<dbReference type="GO" id="GO:0005634">
    <property type="term" value="C:nucleus"/>
    <property type="evidence" value="ECO:0007669"/>
    <property type="project" value="UniProtKB-SubCell"/>
</dbReference>
<evidence type="ECO:0000256" key="3">
    <source>
        <dbReference type="ARBA" id="ARBA00004496"/>
    </source>
</evidence>
<evidence type="ECO:0000256" key="6">
    <source>
        <dbReference type="ARBA" id="ARBA00023242"/>
    </source>
</evidence>
<dbReference type="Proteomes" id="UP000324800">
    <property type="component" value="Unassembled WGS sequence"/>
</dbReference>
<comment type="caution">
    <text evidence="7">The sequence shown here is derived from an EMBL/GenBank/DDBJ whole genome shotgun (WGS) entry which is preliminary data.</text>
</comment>
<evidence type="ECO:0000256" key="1">
    <source>
        <dbReference type="ARBA" id="ARBA00003056"/>
    </source>
</evidence>
<evidence type="ECO:0000256" key="5">
    <source>
        <dbReference type="ARBA" id="ARBA00022490"/>
    </source>
</evidence>
<gene>
    <name evidence="7" type="ORF">EZS28_025421</name>
</gene>
<dbReference type="InterPro" id="IPR027887">
    <property type="entry name" value="DUF4464"/>
</dbReference>
<dbReference type="PANTHER" id="PTHR33588">
    <property type="entry name" value="CILIA- AND FLAGELLA-ASSOCIATED PROTEIN 299"/>
    <property type="match status" value="1"/>
</dbReference>
<sequence length="235" mass="27379">MSEAGGADNLAFNDRIKTYEDYLDTQISEDDLFYLEDQDLAREMVELGFRGRGNALKREDYEFRKRAAEQLKKAKADQAPQVLASEGKDLANFPFLQALAHREKLVREGRLAVIIFIRDYNSKQQEVSGYIDYGARLKTEKKFDQYFLRKAKLLPRPTDLSYYNWDTQTLKSNSSANFDVIADNVSGLQFKSKRDRKTIVVDPHTPQTEKTVRRDINTHEYIQVVLFEHTTHRRT</sequence>